<dbReference type="PANTHER" id="PTHR46481">
    <property type="entry name" value="ZINC FINGER BED DOMAIN-CONTAINING PROTEIN 4"/>
    <property type="match status" value="1"/>
</dbReference>
<gene>
    <name evidence="13" type="ORF">Scaly_0550500</name>
</gene>
<sequence>MEGETLDSPSMSSKDDGNSDTLPTQMETWDHFTPYTDNNGKTRAECKCCERTYAVGPSMNVTSEMNNHTKTCKNHPDNQTIASSCGSVNEETRESWKFDQEATRKALARMIIIDELPFKFVENEGFRQFVSVACPEFIIPSRTAIIGDCYRLYFDEKNKLKTYFKITGQRISLTVDTWTSSQRLTYMCLTAHYINTDWKMQKVILNFIPRPTHKGDDVGTAVLGGKFLHMRCVAHIVNLIVKDGLKELNESIERVRTVVRYVLQSLAKLKKFNNFVVEEKVESKRSLCLDVPTRWDSIYTMLETAVIFQRVFERYEMSDADFRGDFMPDGPYGKIGLPTKYDWDMVERFVKVLQYFYKLIVQISGSLYVTSNMFLDEISEVDYMLKEWLRSDDDILVDMARQIKVKFDKYWGDVEKMNMMLYVAVMLDPRLKFSYVEYVLKNMYGLERGEQMGNLAKSVLCDVFEEYKKLHSSTTSHSSCTTPIEPGHHDLTETMVIRARRKKKYQQMISEIKGMDKSELDIYLHEELVNDSPTFDIIDWWKSHSPKFPILSRLARDVLAMPISIMATESAFSIGGCIIDNFLASLPPKMAQALICCQDWLHHTPIKPMEEECDFIQEIEKDITSSAGSKSNIIGL</sequence>
<evidence type="ECO:0000256" key="10">
    <source>
        <dbReference type="PROSITE-ProRule" id="PRU00027"/>
    </source>
</evidence>
<dbReference type="PROSITE" id="PS50808">
    <property type="entry name" value="ZF_BED"/>
    <property type="match status" value="1"/>
</dbReference>
<keyword evidence="5" id="KW-0862">Zinc</keyword>
<dbReference type="InterPro" id="IPR003656">
    <property type="entry name" value="Znf_BED"/>
</dbReference>
<reference evidence="13" key="1">
    <citation type="submission" date="2020-06" db="EMBL/GenBank/DDBJ databases">
        <authorList>
            <person name="Li T."/>
            <person name="Hu X."/>
            <person name="Zhang T."/>
            <person name="Song X."/>
            <person name="Zhang H."/>
            <person name="Dai N."/>
            <person name="Sheng W."/>
            <person name="Hou X."/>
            <person name="Wei L."/>
        </authorList>
    </citation>
    <scope>NUCLEOTIDE SEQUENCE</scope>
    <source>
        <strain evidence="13">KEN8</strain>
        <tissue evidence="13">Leaf</tissue>
    </source>
</reference>
<evidence type="ECO:0000256" key="11">
    <source>
        <dbReference type="SAM" id="MobiDB-lite"/>
    </source>
</evidence>
<evidence type="ECO:0000256" key="4">
    <source>
        <dbReference type="ARBA" id="ARBA00022771"/>
    </source>
</evidence>
<comment type="caution">
    <text evidence="13">The sequence shown here is derived from an EMBL/GenBank/DDBJ whole genome shotgun (WGS) entry which is preliminary data.</text>
</comment>
<feature type="region of interest" description="Disordered" evidence="11">
    <location>
        <begin position="1"/>
        <end position="35"/>
    </location>
</feature>
<evidence type="ECO:0000256" key="2">
    <source>
        <dbReference type="ARBA" id="ARBA00011738"/>
    </source>
</evidence>
<dbReference type="InterPro" id="IPR025525">
    <property type="entry name" value="hAT-like_transposase_RNase-H"/>
</dbReference>
<evidence type="ECO:0000256" key="9">
    <source>
        <dbReference type="ARBA" id="ARBA00023242"/>
    </source>
</evidence>
<dbReference type="AlphaFoldDB" id="A0AAW2RRA4"/>
<dbReference type="GO" id="GO:0005634">
    <property type="term" value="C:nucleus"/>
    <property type="evidence" value="ECO:0007669"/>
    <property type="project" value="UniProtKB-SubCell"/>
</dbReference>
<keyword evidence="7" id="KW-0238">DNA-binding</keyword>
<evidence type="ECO:0000256" key="7">
    <source>
        <dbReference type="ARBA" id="ARBA00023125"/>
    </source>
</evidence>
<evidence type="ECO:0000259" key="12">
    <source>
        <dbReference type="PROSITE" id="PS50808"/>
    </source>
</evidence>
<organism evidence="13">
    <name type="scientific">Sesamum calycinum</name>
    <dbReference type="NCBI Taxonomy" id="2727403"/>
    <lineage>
        <taxon>Eukaryota</taxon>
        <taxon>Viridiplantae</taxon>
        <taxon>Streptophyta</taxon>
        <taxon>Embryophyta</taxon>
        <taxon>Tracheophyta</taxon>
        <taxon>Spermatophyta</taxon>
        <taxon>Magnoliopsida</taxon>
        <taxon>eudicotyledons</taxon>
        <taxon>Gunneridae</taxon>
        <taxon>Pentapetalae</taxon>
        <taxon>asterids</taxon>
        <taxon>lamiids</taxon>
        <taxon>Lamiales</taxon>
        <taxon>Pedaliaceae</taxon>
        <taxon>Sesamum</taxon>
    </lineage>
</organism>
<dbReference type="GO" id="GO:0046983">
    <property type="term" value="F:protein dimerization activity"/>
    <property type="evidence" value="ECO:0007669"/>
    <property type="project" value="InterPro"/>
</dbReference>
<proteinExistence type="predicted"/>
<evidence type="ECO:0000256" key="8">
    <source>
        <dbReference type="ARBA" id="ARBA00023163"/>
    </source>
</evidence>
<dbReference type="Pfam" id="PF05699">
    <property type="entry name" value="Dimer_Tnp_hAT"/>
    <property type="match status" value="1"/>
</dbReference>
<keyword evidence="4 10" id="KW-0863">Zinc-finger</keyword>
<dbReference type="InterPro" id="IPR012337">
    <property type="entry name" value="RNaseH-like_sf"/>
</dbReference>
<dbReference type="PANTHER" id="PTHR46481:SF7">
    <property type="entry name" value="ZINC FINGER BED DOMAIN-CONTAINING PROTEIN RICESLEEPER 2-LIKE"/>
    <property type="match status" value="1"/>
</dbReference>
<reference evidence="13" key="2">
    <citation type="journal article" date="2024" name="Plant">
        <title>Genomic evolution and insights into agronomic trait innovations of Sesamum species.</title>
        <authorList>
            <person name="Miao H."/>
            <person name="Wang L."/>
            <person name="Qu L."/>
            <person name="Liu H."/>
            <person name="Sun Y."/>
            <person name="Le M."/>
            <person name="Wang Q."/>
            <person name="Wei S."/>
            <person name="Zheng Y."/>
            <person name="Lin W."/>
            <person name="Duan Y."/>
            <person name="Cao H."/>
            <person name="Xiong S."/>
            <person name="Wang X."/>
            <person name="Wei L."/>
            <person name="Li C."/>
            <person name="Ma Q."/>
            <person name="Ju M."/>
            <person name="Zhao R."/>
            <person name="Li G."/>
            <person name="Mu C."/>
            <person name="Tian Q."/>
            <person name="Mei H."/>
            <person name="Zhang T."/>
            <person name="Gao T."/>
            <person name="Zhang H."/>
        </authorList>
    </citation>
    <scope>NUCLEOTIDE SEQUENCE</scope>
    <source>
        <strain evidence="13">KEN8</strain>
    </source>
</reference>
<accession>A0AAW2RRA4</accession>
<keyword evidence="3" id="KW-0479">Metal-binding</keyword>
<dbReference type="InterPro" id="IPR052035">
    <property type="entry name" value="ZnF_BED_domain_contain"/>
</dbReference>
<protein>
    <submittedName>
        <fullName evidence="13">AC transposase</fullName>
    </submittedName>
</protein>
<dbReference type="SUPFAM" id="SSF53098">
    <property type="entry name" value="Ribonuclease H-like"/>
    <property type="match status" value="1"/>
</dbReference>
<evidence type="ECO:0000256" key="6">
    <source>
        <dbReference type="ARBA" id="ARBA00023015"/>
    </source>
</evidence>
<dbReference type="GO" id="GO:0008270">
    <property type="term" value="F:zinc ion binding"/>
    <property type="evidence" value="ECO:0007669"/>
    <property type="project" value="UniProtKB-KW"/>
</dbReference>
<comment type="subcellular location">
    <subcellularLocation>
        <location evidence="1">Nucleus</location>
    </subcellularLocation>
</comment>
<evidence type="ECO:0000256" key="3">
    <source>
        <dbReference type="ARBA" id="ARBA00022723"/>
    </source>
</evidence>
<comment type="subunit">
    <text evidence="2">Homodimer.</text>
</comment>
<keyword evidence="8" id="KW-0804">Transcription</keyword>
<dbReference type="SUPFAM" id="SSF140996">
    <property type="entry name" value="Hermes dimerisation domain"/>
    <property type="match status" value="1"/>
</dbReference>
<evidence type="ECO:0000256" key="5">
    <source>
        <dbReference type="ARBA" id="ARBA00022833"/>
    </source>
</evidence>
<keyword evidence="6" id="KW-0805">Transcription regulation</keyword>
<keyword evidence="9" id="KW-0539">Nucleus</keyword>
<evidence type="ECO:0000256" key="1">
    <source>
        <dbReference type="ARBA" id="ARBA00004123"/>
    </source>
</evidence>
<name>A0AAW2RRA4_9LAMI</name>
<dbReference type="Pfam" id="PF14372">
    <property type="entry name" value="hAT-like_RNase-H"/>
    <property type="match status" value="1"/>
</dbReference>
<dbReference type="GO" id="GO:0003677">
    <property type="term" value="F:DNA binding"/>
    <property type="evidence" value="ECO:0007669"/>
    <property type="project" value="UniProtKB-KW"/>
</dbReference>
<dbReference type="EMBL" id="JACGWM010000003">
    <property type="protein sequence ID" value="KAL0382632.1"/>
    <property type="molecule type" value="Genomic_DNA"/>
</dbReference>
<evidence type="ECO:0000313" key="13">
    <source>
        <dbReference type="EMBL" id="KAL0382632.1"/>
    </source>
</evidence>
<dbReference type="SMART" id="SM00614">
    <property type="entry name" value="ZnF_BED"/>
    <property type="match status" value="1"/>
</dbReference>
<dbReference type="InterPro" id="IPR008906">
    <property type="entry name" value="HATC_C_dom"/>
</dbReference>
<feature type="domain" description="BED-type" evidence="12">
    <location>
        <begin position="23"/>
        <end position="79"/>
    </location>
</feature>